<evidence type="ECO:0000313" key="1">
    <source>
        <dbReference type="EMBL" id="MFC5630026.1"/>
    </source>
</evidence>
<sequence>MAKPTKINWNEKIPEISKKIEEIKITSFYMLSTDLYKIDNNKLIKIITQKFENHPATIAILIGTKDTIPYISLTSYPI</sequence>
<dbReference type="RefSeq" id="WP_232323195.1">
    <property type="nucleotide sequence ID" value="NZ_JBHSOJ010000001.1"/>
</dbReference>
<proteinExistence type="predicted"/>
<evidence type="ECO:0000313" key="2">
    <source>
        <dbReference type="Proteomes" id="UP001596110"/>
    </source>
</evidence>
<organism evidence="1 2">
    <name type="scientific">Streptococcus caledonicus</name>
    <dbReference type="NCBI Taxonomy" id="2614158"/>
    <lineage>
        <taxon>Bacteria</taxon>
        <taxon>Bacillati</taxon>
        <taxon>Bacillota</taxon>
        <taxon>Bacilli</taxon>
        <taxon>Lactobacillales</taxon>
        <taxon>Streptococcaceae</taxon>
        <taxon>Streptococcus</taxon>
    </lineage>
</organism>
<accession>A0ABW0UBG5</accession>
<dbReference type="EMBL" id="JBHSOJ010000001">
    <property type="protein sequence ID" value="MFC5630026.1"/>
    <property type="molecule type" value="Genomic_DNA"/>
</dbReference>
<name>A0ABW0UBG5_9STRE</name>
<gene>
    <name evidence="1" type="ORF">ACFPQ3_00020</name>
</gene>
<dbReference type="Proteomes" id="UP001596110">
    <property type="component" value="Unassembled WGS sequence"/>
</dbReference>
<reference evidence="2" key="1">
    <citation type="journal article" date="2019" name="Int. J. Syst. Evol. Microbiol.">
        <title>The Global Catalogue of Microorganisms (GCM) 10K type strain sequencing project: providing services to taxonomists for standard genome sequencing and annotation.</title>
        <authorList>
            <consortium name="The Broad Institute Genomics Platform"/>
            <consortium name="The Broad Institute Genome Sequencing Center for Infectious Disease"/>
            <person name="Wu L."/>
            <person name="Ma J."/>
        </authorList>
    </citation>
    <scope>NUCLEOTIDE SEQUENCE [LARGE SCALE GENOMIC DNA]</scope>
    <source>
        <strain evidence="2">DT43</strain>
    </source>
</reference>
<protein>
    <submittedName>
        <fullName evidence="1">Uncharacterized protein</fullName>
    </submittedName>
</protein>
<comment type="caution">
    <text evidence="1">The sequence shown here is derived from an EMBL/GenBank/DDBJ whole genome shotgun (WGS) entry which is preliminary data.</text>
</comment>
<keyword evidence="2" id="KW-1185">Reference proteome</keyword>